<dbReference type="Pfam" id="PF16656">
    <property type="entry name" value="Pur_ac_phosph_N"/>
    <property type="match status" value="1"/>
</dbReference>
<keyword evidence="3" id="KW-0325">Glycoprotein</keyword>
<feature type="transmembrane region" description="Helical" evidence="5">
    <location>
        <begin position="36"/>
        <end position="61"/>
    </location>
</feature>
<comment type="similarity">
    <text evidence="4">Belongs to the metallophosphoesterase superfamily. Purple acid phosphatase family.</text>
</comment>
<dbReference type="AlphaFoldDB" id="A0A060T9M1"/>
<dbReference type="InterPro" id="IPR025733">
    <property type="entry name" value="PAPs_C"/>
</dbReference>
<feature type="domain" description="Calcineurin-like phosphoesterase" evidence="6">
    <location>
        <begin position="183"/>
        <end position="436"/>
    </location>
</feature>
<keyword evidence="5" id="KW-1133">Transmembrane helix</keyword>
<protein>
    <recommendedName>
        <fullName evidence="4">Purple acid phosphatase</fullName>
        <ecNumber evidence="4">3.1.3.2</ecNumber>
    </recommendedName>
</protein>
<dbReference type="InterPro" id="IPR008963">
    <property type="entry name" value="Purple_acid_Pase-like_N"/>
</dbReference>
<evidence type="ECO:0000259" key="7">
    <source>
        <dbReference type="Pfam" id="PF14008"/>
    </source>
</evidence>
<sequence>MGLPYRRGASSSPPSGVYNEPVSWSWRRLNNRQKKVVVLSSICSVGIIVMWTQLALAAMVATSSVAIRPVIRDFTESTNASQFRLAFNGPGGMTVSWNSRDRESNPVVYYGLDPHNLNYTSKPGVSSKYQTAVTYDNHVELTGLKPFTKYYYRVSGQSDDIDPEQEEFYFVTAKEVGDETPFTVAAFGDLGIVTGNALQKGIPATFGALYNTRDQYDFMWHAGDFAYADDWIDEELEGVYPVGYGISDGIKTYENILASFYEHMTPMTKNAPYMAGPGNHEADCLEPPVKDKYNLTLCPDSQRNFTGYQHHFSMPTKGQNSDKFHKNMWYSWDYGMVHFVQINTETDHGEGRVAPDEKKDGLDSGPFGYPNQQLEWLEEDLAAVDRSKTPWVVVAGHRPSYSSENSSICITCREAFEDILYKHEVDLVWAGHVHYYERDWPVYKNVTDSNKLNNPRAPWYITSGAAGNFEGHSIPDDTYPDYVAFINNDQFGFSKLIFHNSTHLEQQFVSSETGQIIDKAVLYKEH</sequence>
<evidence type="ECO:0000256" key="5">
    <source>
        <dbReference type="SAM" id="Phobius"/>
    </source>
</evidence>
<dbReference type="Gene3D" id="2.60.40.380">
    <property type="entry name" value="Purple acid phosphatase-like, N-terminal"/>
    <property type="match status" value="1"/>
</dbReference>
<evidence type="ECO:0000256" key="4">
    <source>
        <dbReference type="RuleBase" id="RU361203"/>
    </source>
</evidence>
<dbReference type="InterPro" id="IPR029052">
    <property type="entry name" value="Metallo-depent_PP-like"/>
</dbReference>
<dbReference type="InterPro" id="IPR041792">
    <property type="entry name" value="MPP_PAP"/>
</dbReference>
<dbReference type="GO" id="GO:0046872">
    <property type="term" value="F:metal ion binding"/>
    <property type="evidence" value="ECO:0007669"/>
    <property type="project" value="InterPro"/>
</dbReference>
<feature type="domain" description="Purple acid phosphatase N-terminal" evidence="8">
    <location>
        <begin position="81"/>
        <end position="172"/>
    </location>
</feature>
<dbReference type="InterPro" id="IPR003961">
    <property type="entry name" value="FN3_dom"/>
</dbReference>
<accession>A0A060T9M1</accession>
<organism evidence="9">
    <name type="scientific">Blastobotrys adeninivorans</name>
    <name type="common">Yeast</name>
    <name type="synonym">Arxula adeninivorans</name>
    <dbReference type="NCBI Taxonomy" id="409370"/>
    <lineage>
        <taxon>Eukaryota</taxon>
        <taxon>Fungi</taxon>
        <taxon>Dikarya</taxon>
        <taxon>Ascomycota</taxon>
        <taxon>Saccharomycotina</taxon>
        <taxon>Dipodascomycetes</taxon>
        <taxon>Dipodascales</taxon>
        <taxon>Trichomonascaceae</taxon>
        <taxon>Blastobotrys</taxon>
    </lineage>
</organism>
<dbReference type="Pfam" id="PF00149">
    <property type="entry name" value="Metallophos"/>
    <property type="match status" value="1"/>
</dbReference>
<dbReference type="PANTHER" id="PTHR22953">
    <property type="entry name" value="ACID PHOSPHATASE RELATED"/>
    <property type="match status" value="1"/>
</dbReference>
<name>A0A060T9M1_BLAAD</name>
<dbReference type="InterPro" id="IPR039331">
    <property type="entry name" value="PAPs-like"/>
</dbReference>
<keyword evidence="5" id="KW-0812">Transmembrane</keyword>
<dbReference type="Pfam" id="PF14008">
    <property type="entry name" value="Metallophos_C"/>
    <property type="match status" value="1"/>
</dbReference>
<comment type="catalytic activity">
    <reaction evidence="4">
        <text>a phosphate monoester + H2O = an alcohol + phosphate</text>
        <dbReference type="Rhea" id="RHEA:15017"/>
        <dbReference type="ChEBI" id="CHEBI:15377"/>
        <dbReference type="ChEBI" id="CHEBI:30879"/>
        <dbReference type="ChEBI" id="CHEBI:43474"/>
        <dbReference type="ChEBI" id="CHEBI:67140"/>
        <dbReference type="EC" id="3.1.3.2"/>
    </reaction>
</comment>
<dbReference type="CDD" id="cd00839">
    <property type="entry name" value="MPP_PAPs"/>
    <property type="match status" value="1"/>
</dbReference>
<reference evidence="9" key="2">
    <citation type="submission" date="2014-06" db="EMBL/GenBank/DDBJ databases">
        <title>The complete genome of Blastobotrys (Arxula) adeninivorans LS3 - a yeast of biotechnological interest.</title>
        <authorList>
            <person name="Kunze G."/>
            <person name="Gaillardin C."/>
            <person name="Czernicka M."/>
            <person name="Durrens P."/>
            <person name="Martin T."/>
            <person name="Boer E."/>
            <person name="Gabaldon T."/>
            <person name="Cruz J."/>
            <person name="Talla E."/>
            <person name="Marck C."/>
            <person name="Goffeau A."/>
            <person name="Barbe V."/>
            <person name="Baret P."/>
            <person name="Baronian K."/>
            <person name="Beier S."/>
            <person name="Bleykasten C."/>
            <person name="Bode R."/>
            <person name="Casaregola S."/>
            <person name="Despons L."/>
            <person name="Fairhead C."/>
            <person name="Giersberg M."/>
            <person name="Gierski P."/>
            <person name="Hahnel U."/>
            <person name="Hartmann A."/>
            <person name="Jankowska D."/>
            <person name="Jubin C."/>
            <person name="Jung P."/>
            <person name="Lafontaine I."/>
            <person name="Leh-Louis V."/>
            <person name="Lemaire M."/>
            <person name="Marcet-Houben M."/>
            <person name="Mascher M."/>
            <person name="Morel G."/>
            <person name="Richard G.-F."/>
            <person name="Riechen J."/>
            <person name="Sacerdot C."/>
            <person name="Sarkar A."/>
            <person name="Savel G."/>
            <person name="Schacherer J."/>
            <person name="Sherman D."/>
            <person name="Straub M.-L."/>
            <person name="Stein N."/>
            <person name="Thierry A."/>
            <person name="Trautwein-Schult A."/>
            <person name="Westhof E."/>
            <person name="Worch S."/>
            <person name="Dujon B."/>
            <person name="Souciet J.-L."/>
            <person name="Wincker P."/>
            <person name="Scholz U."/>
            <person name="Neuveglise N."/>
        </authorList>
    </citation>
    <scope>NUCLEOTIDE SEQUENCE</scope>
    <source>
        <strain evidence="9">LS3</strain>
    </source>
</reference>
<evidence type="ECO:0000256" key="3">
    <source>
        <dbReference type="ARBA" id="ARBA00023180"/>
    </source>
</evidence>
<dbReference type="CDD" id="cd00063">
    <property type="entry name" value="FN3"/>
    <property type="match status" value="1"/>
</dbReference>
<reference evidence="9" key="1">
    <citation type="submission" date="2014-02" db="EMBL/GenBank/DDBJ databases">
        <authorList>
            <person name="Genoscope - CEA"/>
        </authorList>
    </citation>
    <scope>NUCLEOTIDE SEQUENCE</scope>
    <source>
        <strain evidence="9">LS3</strain>
    </source>
</reference>
<keyword evidence="1" id="KW-0732">Signal</keyword>
<dbReference type="PhylomeDB" id="A0A060T9M1"/>
<dbReference type="InterPro" id="IPR004843">
    <property type="entry name" value="Calcineurin-like_PHP"/>
</dbReference>
<dbReference type="GO" id="GO:0003993">
    <property type="term" value="F:acid phosphatase activity"/>
    <property type="evidence" value="ECO:0007669"/>
    <property type="project" value="UniProtKB-EC"/>
</dbReference>
<dbReference type="EC" id="3.1.3.2" evidence="4"/>
<evidence type="ECO:0000256" key="2">
    <source>
        <dbReference type="ARBA" id="ARBA00022801"/>
    </source>
</evidence>
<keyword evidence="5" id="KW-0472">Membrane</keyword>
<evidence type="ECO:0000259" key="6">
    <source>
        <dbReference type="Pfam" id="PF00149"/>
    </source>
</evidence>
<evidence type="ECO:0000313" key="9">
    <source>
        <dbReference type="EMBL" id="CDP37499.1"/>
    </source>
</evidence>
<dbReference type="SUPFAM" id="SSF56300">
    <property type="entry name" value="Metallo-dependent phosphatases"/>
    <property type="match status" value="1"/>
</dbReference>
<dbReference type="Gene3D" id="3.60.21.10">
    <property type="match status" value="1"/>
</dbReference>
<evidence type="ECO:0000259" key="8">
    <source>
        <dbReference type="Pfam" id="PF16656"/>
    </source>
</evidence>
<dbReference type="PANTHER" id="PTHR22953:SF145">
    <property type="entry name" value="PURPLE ACID PHOSPHATASE"/>
    <property type="match status" value="1"/>
</dbReference>
<dbReference type="EMBL" id="HG937694">
    <property type="protein sequence ID" value="CDP37499.1"/>
    <property type="molecule type" value="Genomic_DNA"/>
</dbReference>
<gene>
    <name evidence="9" type="ORF">GNLVRS02_ARAD1D12914g</name>
</gene>
<feature type="domain" description="Purple acid phosphatase C-terminal" evidence="7">
    <location>
        <begin position="457"/>
        <end position="519"/>
    </location>
</feature>
<keyword evidence="2 4" id="KW-0378">Hydrolase</keyword>
<dbReference type="SUPFAM" id="SSF49363">
    <property type="entry name" value="Purple acid phosphatase, N-terminal domain"/>
    <property type="match status" value="1"/>
</dbReference>
<proteinExistence type="inferred from homology"/>
<evidence type="ECO:0000256" key="1">
    <source>
        <dbReference type="ARBA" id="ARBA00022729"/>
    </source>
</evidence>
<dbReference type="InterPro" id="IPR015914">
    <property type="entry name" value="PAPs_N"/>
</dbReference>